<proteinExistence type="inferred from homology"/>
<accession>E6K211</accession>
<keyword evidence="3" id="KW-0238">DNA-binding</keyword>
<dbReference type="Gene3D" id="3.90.220.20">
    <property type="entry name" value="DNA methylase specificity domains"/>
    <property type="match status" value="2"/>
</dbReference>
<dbReference type="SUPFAM" id="SSF116734">
    <property type="entry name" value="DNA methylase specificity domain"/>
    <property type="match status" value="2"/>
</dbReference>
<dbReference type="GO" id="GO:0003677">
    <property type="term" value="F:DNA binding"/>
    <property type="evidence" value="ECO:0007669"/>
    <property type="project" value="UniProtKB-KW"/>
</dbReference>
<dbReference type="RefSeq" id="WP_006289544.1">
    <property type="nucleotide sequence ID" value="NZ_AP012333.1"/>
</dbReference>
<dbReference type="InterPro" id="IPR044946">
    <property type="entry name" value="Restrct_endonuc_typeI_TRD_sf"/>
</dbReference>
<dbReference type="InterPro" id="IPR000055">
    <property type="entry name" value="Restrct_endonuc_typeI_TRD"/>
</dbReference>
<evidence type="ECO:0000256" key="1">
    <source>
        <dbReference type="ARBA" id="ARBA00010923"/>
    </source>
</evidence>
<feature type="domain" description="Type I restriction modification DNA specificity" evidence="4">
    <location>
        <begin position="188"/>
        <end position="338"/>
    </location>
</feature>
<dbReference type="EMBL" id="AEON01000002">
    <property type="protein sequence ID" value="EFT82799.1"/>
    <property type="molecule type" value="Genomic_DNA"/>
</dbReference>
<evidence type="ECO:0000313" key="5">
    <source>
        <dbReference type="EMBL" id="EFT82799.1"/>
    </source>
</evidence>
<comment type="caution">
    <text evidence="5">The sequence shown here is derived from an EMBL/GenBank/DDBJ whole genome shotgun (WGS) entry which is preliminary data.</text>
</comment>
<evidence type="ECO:0000313" key="6">
    <source>
        <dbReference type="Proteomes" id="UP000004946"/>
    </source>
</evidence>
<dbReference type="AlphaFoldDB" id="E6K211"/>
<name>E6K211_PARDN</name>
<protein>
    <recommendedName>
        <fullName evidence="4">Type I restriction modification DNA specificity domain-containing protein</fullName>
    </recommendedName>
</protein>
<keyword evidence="2" id="KW-0680">Restriction system</keyword>
<sequence>MLDTSQWKRVLLKDICTISMGNKLDFSKMSTDSPTVLFVGRTGSNNGVMGRVDLLDDLEPYPGGDMTIALGGTLGHTCVQTEPFYTSQNVAVLHLSDKISTQAKLFLSTIIMEECKYRFVAFGRELNTHIRRDFSIKLPTTNSGKPDWQWMDTYMQTIADQEREGKSPLDESLMTQNLSANSELPNISKWKWFKLGGEKGLFEIKKGKRLTSEDQTKGDTPYIGAIDSNNGIANRIGQRPMHEGNTISLSYNGSIGEAFYQPRPFWATDDVNVLYLRKKTEHFNKYSALFLCTILKQEKYRYSYGRKWTVDNMENTLVKLPALPSGIPNWEYMATYIESLPYGDRI</sequence>
<evidence type="ECO:0000259" key="4">
    <source>
        <dbReference type="Pfam" id="PF01420"/>
    </source>
</evidence>
<dbReference type="KEGG" id="pdo:PSDT_0195"/>
<keyword evidence="6" id="KW-1185">Reference proteome</keyword>
<dbReference type="Proteomes" id="UP000004946">
    <property type="component" value="Chromosome"/>
</dbReference>
<dbReference type="GO" id="GO:0009307">
    <property type="term" value="P:DNA restriction-modification system"/>
    <property type="evidence" value="ECO:0007669"/>
    <property type="project" value="UniProtKB-KW"/>
</dbReference>
<evidence type="ECO:0000256" key="2">
    <source>
        <dbReference type="ARBA" id="ARBA00022747"/>
    </source>
</evidence>
<evidence type="ECO:0000256" key="3">
    <source>
        <dbReference type="ARBA" id="ARBA00023125"/>
    </source>
</evidence>
<feature type="domain" description="Type I restriction modification DNA specificity" evidence="4">
    <location>
        <begin position="5"/>
        <end position="159"/>
    </location>
</feature>
<dbReference type="eggNOG" id="COG0732">
    <property type="taxonomic scope" value="Bacteria"/>
</dbReference>
<dbReference type="HOGENOM" id="CLU_896549_0_0_11"/>
<gene>
    <name evidence="5" type="ORF">HMPREF0620_1484</name>
</gene>
<dbReference type="PATRIC" id="fig|864564.6.peg.217"/>
<comment type="similarity">
    <text evidence="1">Belongs to the type-I restriction system S methylase family.</text>
</comment>
<organism evidence="5 6">
    <name type="scientific">Parascardovia denticolens DSM 10105 = JCM 12538</name>
    <dbReference type="NCBI Taxonomy" id="864564"/>
    <lineage>
        <taxon>Bacteria</taxon>
        <taxon>Bacillati</taxon>
        <taxon>Actinomycetota</taxon>
        <taxon>Actinomycetes</taxon>
        <taxon>Bifidobacteriales</taxon>
        <taxon>Bifidobacteriaceae</taxon>
        <taxon>Parascardovia</taxon>
    </lineage>
</organism>
<reference evidence="5 6" key="1">
    <citation type="submission" date="2010-12" db="EMBL/GenBank/DDBJ databases">
        <authorList>
            <person name="Muzny D."/>
            <person name="Qin X."/>
            <person name="Buhay C."/>
            <person name="Dugan-Rocha S."/>
            <person name="Ding Y."/>
            <person name="Chen G."/>
            <person name="Hawes A."/>
            <person name="Holder M."/>
            <person name="Jhangiani S."/>
            <person name="Johnson A."/>
            <person name="Khan Z."/>
            <person name="Li Z."/>
            <person name="Liu W."/>
            <person name="Liu X."/>
            <person name="Perez L."/>
            <person name="Shen H."/>
            <person name="Wang Q."/>
            <person name="Watt J."/>
            <person name="Xi L."/>
            <person name="Xin Y."/>
            <person name="Zhou J."/>
            <person name="Deng J."/>
            <person name="Jiang H."/>
            <person name="Liu Y."/>
            <person name="Qu J."/>
            <person name="Song X.-Z."/>
            <person name="Zhang L."/>
            <person name="Villasana D."/>
            <person name="Johnson A."/>
            <person name="Liu J."/>
            <person name="Liyanage D."/>
            <person name="Lorensuhewa L."/>
            <person name="Robinson T."/>
            <person name="Song A."/>
            <person name="Song B.-B."/>
            <person name="Dinh H."/>
            <person name="Thornton R."/>
            <person name="Coyle M."/>
            <person name="Francisco L."/>
            <person name="Jackson L."/>
            <person name="Javaid M."/>
            <person name="Korchina V."/>
            <person name="Kovar C."/>
            <person name="Mata R."/>
            <person name="Mathew T."/>
            <person name="Ngo R."/>
            <person name="Nguyen L."/>
            <person name="Nguyen N."/>
            <person name="Okwuonu G."/>
            <person name="Ongeri F."/>
            <person name="Pham C."/>
            <person name="Simmons D."/>
            <person name="Wilczek-Boney K."/>
            <person name="Hale W."/>
            <person name="Jakkamsetti A."/>
            <person name="Pham P."/>
            <person name="Ruth R."/>
            <person name="San Lucas F."/>
            <person name="Warren J."/>
            <person name="Zhang J."/>
            <person name="Zhao Z."/>
            <person name="Zhou C."/>
            <person name="Zhu D."/>
            <person name="Lee S."/>
            <person name="Bess C."/>
            <person name="Blankenburg K."/>
            <person name="Forbes L."/>
            <person name="Fu Q."/>
            <person name="Gubbala S."/>
            <person name="Hirani K."/>
            <person name="Jayaseelan J.C."/>
            <person name="Lara F."/>
            <person name="Munidasa M."/>
            <person name="Palculict T."/>
            <person name="Patil S."/>
            <person name="Pu L.-L."/>
            <person name="Saada N."/>
            <person name="Tang L."/>
            <person name="Weissenberger G."/>
            <person name="Zhu Y."/>
            <person name="Hemphill L."/>
            <person name="Shang Y."/>
            <person name="Youmans B."/>
            <person name="Ayvaz T."/>
            <person name="Ross M."/>
            <person name="Santibanez J."/>
            <person name="Aqrawi P."/>
            <person name="Gross S."/>
            <person name="Joshi V."/>
            <person name="Fowler G."/>
            <person name="Nazareth L."/>
            <person name="Reid J."/>
            <person name="Worley K."/>
            <person name="Petrosino J."/>
            <person name="Highlander S."/>
            <person name="Gibbs R."/>
        </authorList>
    </citation>
    <scope>NUCLEOTIDE SEQUENCE [LARGE SCALE GENOMIC DNA]</scope>
    <source>
        <strain evidence="5 6">DSM 10105</strain>
    </source>
</reference>
<dbReference type="Pfam" id="PF01420">
    <property type="entry name" value="Methylase_S"/>
    <property type="match status" value="2"/>
</dbReference>